<dbReference type="InterPro" id="IPR011249">
    <property type="entry name" value="Metalloenz_LuxS/M16"/>
</dbReference>
<dbReference type="PANTHER" id="PTHR11851">
    <property type="entry name" value="METALLOPROTEASE"/>
    <property type="match status" value="1"/>
</dbReference>
<feature type="domain" description="Peptidase M16 N-terminal" evidence="1">
    <location>
        <begin position="32"/>
        <end position="147"/>
    </location>
</feature>
<organism evidence="3 4">
    <name type="scientific">Lyticum sinuosum</name>
    <dbReference type="NCBI Taxonomy" id="1332059"/>
    <lineage>
        <taxon>Bacteria</taxon>
        <taxon>Pseudomonadati</taxon>
        <taxon>Pseudomonadota</taxon>
        <taxon>Alphaproteobacteria</taxon>
        <taxon>Rickettsiales</taxon>
        <taxon>Lyticum</taxon>
    </lineage>
</organism>
<dbReference type="SUPFAM" id="SSF63411">
    <property type="entry name" value="LuxS/MPP-like metallohydrolase"/>
    <property type="match status" value="1"/>
</dbReference>
<protein>
    <submittedName>
        <fullName evidence="3">Insulinase family N-terminal domain protein</fullName>
    </submittedName>
</protein>
<dbReference type="EMBL" id="JARGYU010000001">
    <property type="protein sequence ID" value="MDZ5761123.1"/>
    <property type="molecule type" value="Genomic_DNA"/>
</dbReference>
<dbReference type="GO" id="GO:0046872">
    <property type="term" value="F:metal ion binding"/>
    <property type="evidence" value="ECO:0007669"/>
    <property type="project" value="InterPro"/>
</dbReference>
<dbReference type="Pfam" id="PF00675">
    <property type="entry name" value="Peptidase_M16"/>
    <property type="match status" value="1"/>
</dbReference>
<dbReference type="AlphaFoldDB" id="A0AAE4VKL9"/>
<dbReference type="InterPro" id="IPR050361">
    <property type="entry name" value="MPP/UQCRC_Complex"/>
</dbReference>
<dbReference type="RefSeq" id="WP_322498548.1">
    <property type="nucleotide sequence ID" value="NZ_JARGYU010000001.1"/>
</dbReference>
<keyword evidence="4" id="KW-1185">Reference proteome</keyword>
<dbReference type="Proteomes" id="UP001289135">
    <property type="component" value="Unassembled WGS sequence"/>
</dbReference>
<dbReference type="Gene3D" id="3.30.830.10">
    <property type="entry name" value="Metalloenzyme, LuxS/M16 peptidase-like"/>
    <property type="match status" value="1"/>
</dbReference>
<name>A0AAE4VKL9_9RICK</name>
<evidence type="ECO:0000313" key="4">
    <source>
        <dbReference type="Proteomes" id="UP001289135"/>
    </source>
</evidence>
<reference evidence="3" key="1">
    <citation type="submission" date="2023-02" db="EMBL/GenBank/DDBJ databases">
        <title>Host association and intracellularity evolved multiple times independently in the Rickettsiales.</title>
        <authorList>
            <person name="Castelli M."/>
            <person name="Nardi T."/>
            <person name="Gammuto L."/>
            <person name="Bellinzona G."/>
            <person name="Sabaneyeva E."/>
            <person name="Potekhin A."/>
            <person name="Serra V."/>
            <person name="Petroni G."/>
            <person name="Sassera D."/>
        </authorList>
    </citation>
    <scope>NUCLEOTIDE SEQUENCE</scope>
    <source>
        <strain evidence="3">USBL-36I1</strain>
    </source>
</reference>
<accession>A0AAE4VKL9</accession>
<feature type="domain" description="Peptidase M16 C-terminal" evidence="2">
    <location>
        <begin position="161"/>
        <end position="334"/>
    </location>
</feature>
<dbReference type="InterPro" id="IPR011765">
    <property type="entry name" value="Pept_M16_N"/>
</dbReference>
<evidence type="ECO:0000259" key="1">
    <source>
        <dbReference type="Pfam" id="PF00675"/>
    </source>
</evidence>
<gene>
    <name evidence="3" type="ORF">Lyticum_00290</name>
</gene>
<dbReference type="Pfam" id="PF05193">
    <property type="entry name" value="Peptidase_M16_C"/>
    <property type="match status" value="1"/>
</dbReference>
<proteinExistence type="predicted"/>
<sequence>MLQENEIYPYHISTYTLSNGIPLVCFEDPSLSDFISVEIDILHGLSNDENQKEGTAHLLEHIIALNSNNKGEYIYSNYYNAFTEKDKTIYMSTIDQEDFPIFFNRISNSIANLELDEKLINNEKISIRIEEKMNDEIEYSLAEVVLYNQHDTIKYSQSIKNVTSEDVKNFWDNFYKADDIIVFISTSESNHEYFYEIVNNSELSKINKHNINPIDDLKDFHIETINNKELSDNIKDIDKNQYNINIIKGNNKDLYEISLDFEINEKSTSEKIINKITESCLNNIRSPLYEATRFLYGGLYSISVVNFENHFNISCKTEPEFIIPFVDKSIEVLTNIKKCLYEENKDFWEKNVTNIYIKSECNPPYYKIIDIIKDLLTSKDSISFCNEISINDRMDEALKIVNNTIEEKNEFENHLKSLVSDKNSILYQDTVLNKLNNDFQENKPTLFLRGDINSDLSEKYQTEFSKILEKHYPII</sequence>
<dbReference type="InterPro" id="IPR007863">
    <property type="entry name" value="Peptidase_M16_C"/>
</dbReference>
<evidence type="ECO:0000313" key="3">
    <source>
        <dbReference type="EMBL" id="MDZ5761123.1"/>
    </source>
</evidence>
<comment type="caution">
    <text evidence="3">The sequence shown here is derived from an EMBL/GenBank/DDBJ whole genome shotgun (WGS) entry which is preliminary data.</text>
</comment>
<evidence type="ECO:0000259" key="2">
    <source>
        <dbReference type="Pfam" id="PF05193"/>
    </source>
</evidence>
<dbReference type="PANTHER" id="PTHR11851:SF134">
    <property type="entry name" value="ZINC-DEPENDENT PROTEASE"/>
    <property type="match status" value="1"/>
</dbReference>